<reference evidence="3" key="2">
    <citation type="submission" date="2019-07" db="EMBL/GenBank/DDBJ databases">
        <authorList>
            <person name="Seetharam A."/>
            <person name="Woodhouse M."/>
            <person name="Cannon E."/>
        </authorList>
    </citation>
    <scope>NUCLEOTIDE SEQUENCE [LARGE SCALE GENOMIC DNA]</scope>
    <source>
        <strain evidence="3">cv. B73</strain>
    </source>
</reference>
<proteinExistence type="predicted"/>
<evidence type="ECO:0000259" key="2">
    <source>
        <dbReference type="Pfam" id="PF00005"/>
    </source>
</evidence>
<dbReference type="Gene3D" id="3.40.50.300">
    <property type="entry name" value="P-loop containing nucleotide triphosphate hydrolases"/>
    <property type="match status" value="1"/>
</dbReference>
<dbReference type="GO" id="GO:0016887">
    <property type="term" value="F:ATP hydrolysis activity"/>
    <property type="evidence" value="ECO:0007669"/>
    <property type="project" value="InterPro"/>
</dbReference>
<dbReference type="PANTHER" id="PTHR48040">
    <property type="entry name" value="PLEIOTROPIC DRUG RESISTANCE PROTEIN 1-LIKE ISOFORM X1"/>
    <property type="match status" value="1"/>
</dbReference>
<evidence type="ECO:0000313" key="3">
    <source>
        <dbReference type="EnsemblPlants" id="Zm00001eb230180_P001"/>
    </source>
</evidence>
<dbReference type="FunFam" id="3.40.50.300:FF:003848">
    <property type="entry name" value="Pleiotropic drug resistance 12 isoform 3"/>
    <property type="match status" value="1"/>
</dbReference>
<organism evidence="3 4">
    <name type="scientific">Zea mays</name>
    <name type="common">Maize</name>
    <dbReference type="NCBI Taxonomy" id="4577"/>
    <lineage>
        <taxon>Eukaryota</taxon>
        <taxon>Viridiplantae</taxon>
        <taxon>Streptophyta</taxon>
        <taxon>Embryophyta</taxon>
        <taxon>Tracheophyta</taxon>
        <taxon>Spermatophyta</taxon>
        <taxon>Magnoliopsida</taxon>
        <taxon>Liliopsida</taxon>
        <taxon>Poales</taxon>
        <taxon>Poaceae</taxon>
        <taxon>PACMAD clade</taxon>
        <taxon>Panicoideae</taxon>
        <taxon>Andropogonodae</taxon>
        <taxon>Andropogoneae</taxon>
        <taxon>Tripsacinae</taxon>
        <taxon>Zea</taxon>
    </lineage>
</organism>
<dbReference type="EnsemblPlants" id="Zm00001eb230180_T001">
    <property type="protein sequence ID" value="Zm00001eb230180_P001"/>
    <property type="gene ID" value="Zm00001eb230180"/>
</dbReference>
<dbReference type="Proteomes" id="UP000007305">
    <property type="component" value="Chromosome 5"/>
</dbReference>
<dbReference type="GO" id="GO:0005524">
    <property type="term" value="F:ATP binding"/>
    <property type="evidence" value="ECO:0007669"/>
    <property type="project" value="InterPro"/>
</dbReference>
<name>A0A804PDS9_MAIZE</name>
<dbReference type="InterPro" id="IPR027417">
    <property type="entry name" value="P-loop_NTPase"/>
</dbReference>
<dbReference type="InterPro" id="IPR003439">
    <property type="entry name" value="ABC_transporter-like_ATP-bd"/>
</dbReference>
<dbReference type="PANTHER" id="PTHR48040:SF35">
    <property type="entry name" value="ABC TRANSPORTER G FAMILY MEMBER 39-LIKE"/>
    <property type="match status" value="1"/>
</dbReference>
<dbReference type="AlphaFoldDB" id="A0A804PDS9"/>
<reference evidence="4" key="1">
    <citation type="journal article" date="2009" name="Science">
        <title>The B73 maize genome: complexity, diversity, and dynamics.</title>
        <authorList>
            <person name="Schnable P.S."/>
            <person name="Ware D."/>
            <person name="Fulton R.S."/>
            <person name="Stein J.C."/>
            <person name="Wei F."/>
            <person name="Pasternak S."/>
            <person name="Liang C."/>
            <person name="Zhang J."/>
            <person name="Fulton L."/>
            <person name="Graves T.A."/>
            <person name="Minx P."/>
            <person name="Reily A.D."/>
            <person name="Courtney L."/>
            <person name="Kruchowski S.S."/>
            <person name="Tomlinson C."/>
            <person name="Strong C."/>
            <person name="Delehaunty K."/>
            <person name="Fronick C."/>
            <person name="Courtney B."/>
            <person name="Rock S.M."/>
            <person name="Belter E."/>
            <person name="Du F."/>
            <person name="Kim K."/>
            <person name="Abbott R.M."/>
            <person name="Cotton M."/>
            <person name="Levy A."/>
            <person name="Marchetto P."/>
            <person name="Ochoa K."/>
            <person name="Jackson S.M."/>
            <person name="Gillam B."/>
            <person name="Chen W."/>
            <person name="Yan L."/>
            <person name="Higginbotham J."/>
            <person name="Cardenas M."/>
            <person name="Waligorski J."/>
            <person name="Applebaum E."/>
            <person name="Phelps L."/>
            <person name="Falcone J."/>
            <person name="Kanchi K."/>
            <person name="Thane T."/>
            <person name="Scimone A."/>
            <person name="Thane N."/>
            <person name="Henke J."/>
            <person name="Wang T."/>
            <person name="Ruppert J."/>
            <person name="Shah N."/>
            <person name="Rotter K."/>
            <person name="Hodges J."/>
            <person name="Ingenthron E."/>
            <person name="Cordes M."/>
            <person name="Kohlberg S."/>
            <person name="Sgro J."/>
            <person name="Delgado B."/>
            <person name="Mead K."/>
            <person name="Chinwalla A."/>
            <person name="Leonard S."/>
            <person name="Crouse K."/>
            <person name="Collura K."/>
            <person name="Kudrna D."/>
            <person name="Currie J."/>
            <person name="He R."/>
            <person name="Angelova A."/>
            <person name="Rajasekar S."/>
            <person name="Mueller T."/>
            <person name="Lomeli R."/>
            <person name="Scara G."/>
            <person name="Ko A."/>
            <person name="Delaney K."/>
            <person name="Wissotski M."/>
            <person name="Lopez G."/>
            <person name="Campos D."/>
            <person name="Braidotti M."/>
            <person name="Ashley E."/>
            <person name="Golser W."/>
            <person name="Kim H."/>
            <person name="Lee S."/>
            <person name="Lin J."/>
            <person name="Dujmic Z."/>
            <person name="Kim W."/>
            <person name="Talag J."/>
            <person name="Zuccolo A."/>
            <person name="Fan C."/>
            <person name="Sebastian A."/>
            <person name="Kramer M."/>
            <person name="Spiegel L."/>
            <person name="Nascimento L."/>
            <person name="Zutavern T."/>
            <person name="Miller B."/>
            <person name="Ambroise C."/>
            <person name="Muller S."/>
            <person name="Spooner W."/>
            <person name="Narechania A."/>
            <person name="Ren L."/>
            <person name="Wei S."/>
            <person name="Kumari S."/>
            <person name="Faga B."/>
            <person name="Levy M.J."/>
            <person name="McMahan L."/>
            <person name="Van Buren P."/>
            <person name="Vaughn M.W."/>
            <person name="Ying K."/>
            <person name="Yeh C.-T."/>
            <person name="Emrich S.J."/>
            <person name="Jia Y."/>
            <person name="Kalyanaraman A."/>
            <person name="Hsia A.-P."/>
            <person name="Barbazuk W.B."/>
            <person name="Baucom R.S."/>
            <person name="Brutnell T.P."/>
            <person name="Carpita N.C."/>
            <person name="Chaparro C."/>
            <person name="Chia J.-M."/>
            <person name="Deragon J.-M."/>
            <person name="Estill J.C."/>
            <person name="Fu Y."/>
            <person name="Jeddeloh J.A."/>
            <person name="Han Y."/>
            <person name="Lee H."/>
            <person name="Li P."/>
            <person name="Lisch D.R."/>
            <person name="Liu S."/>
            <person name="Liu Z."/>
            <person name="Nagel D.H."/>
            <person name="McCann M.C."/>
            <person name="SanMiguel P."/>
            <person name="Myers A.M."/>
            <person name="Nettleton D."/>
            <person name="Nguyen J."/>
            <person name="Penning B.W."/>
            <person name="Ponnala L."/>
            <person name="Schneider K.L."/>
            <person name="Schwartz D.C."/>
            <person name="Sharma A."/>
            <person name="Soderlund C."/>
            <person name="Springer N.M."/>
            <person name="Sun Q."/>
            <person name="Wang H."/>
            <person name="Waterman M."/>
            <person name="Westerman R."/>
            <person name="Wolfgruber T.K."/>
            <person name="Yang L."/>
            <person name="Yu Y."/>
            <person name="Zhang L."/>
            <person name="Zhou S."/>
            <person name="Zhu Q."/>
            <person name="Bennetzen J.L."/>
            <person name="Dawe R.K."/>
            <person name="Jiang J."/>
            <person name="Jiang N."/>
            <person name="Presting G.G."/>
            <person name="Wessler S.R."/>
            <person name="Aluru S."/>
            <person name="Martienssen R.A."/>
            <person name="Clifton S.W."/>
            <person name="McCombie W.R."/>
            <person name="Wing R.A."/>
            <person name="Wilson R.K."/>
        </authorList>
    </citation>
    <scope>NUCLEOTIDE SEQUENCE [LARGE SCALE GENOMIC DNA]</scope>
    <source>
        <strain evidence="4">cv. B73</strain>
    </source>
</reference>
<sequence length="277" mass="30959">MHIVSSGKRHVSILHDISGVIRPGRMSLLLEPPGSRKTSLLLALAGKLDSNLKVSGRVTYNGHDMDEFVPQRTSAYIGQHDVHVGEMTVRETLAFSARCQGVRTRYDMLTELSRREKEANIKPDPDVDVYMKAISVEGQESVVTDYILKILGLEICADTMVGDSMIRGEMLVGPAKALFYSITTIDGHQRLTHEGEDRIRITMATGDRLRAMDLYEILLLVTRLAHRAMTSSIYRVASLLDSFHFCPLGYKDFPDLGNTTSSLLSTCCHVVLELWYN</sequence>
<comment type="function">
    <text evidence="1">May be a general defense protein.</text>
</comment>
<dbReference type="Gramene" id="Zm00001eb230180_T001">
    <property type="protein sequence ID" value="Zm00001eb230180_P001"/>
    <property type="gene ID" value="Zm00001eb230180"/>
</dbReference>
<feature type="domain" description="ABC transporter" evidence="2">
    <location>
        <begin position="14"/>
        <end position="110"/>
    </location>
</feature>
<protein>
    <recommendedName>
        <fullName evidence="2">ABC transporter domain-containing protein</fullName>
    </recommendedName>
</protein>
<accession>A0A804PDS9</accession>
<dbReference type="Pfam" id="PF00005">
    <property type="entry name" value="ABC_tran"/>
    <property type="match status" value="1"/>
</dbReference>
<keyword evidence="4" id="KW-1185">Reference proteome</keyword>
<evidence type="ECO:0000313" key="4">
    <source>
        <dbReference type="Proteomes" id="UP000007305"/>
    </source>
</evidence>
<reference evidence="3" key="3">
    <citation type="submission" date="2021-05" db="UniProtKB">
        <authorList>
            <consortium name="EnsemblPlants"/>
        </authorList>
    </citation>
    <scope>IDENTIFICATION</scope>
    <source>
        <strain evidence="3">cv. B73</strain>
    </source>
</reference>
<dbReference type="SUPFAM" id="SSF52540">
    <property type="entry name" value="P-loop containing nucleoside triphosphate hydrolases"/>
    <property type="match status" value="1"/>
</dbReference>
<dbReference type="InParanoid" id="A0A804PDS9"/>
<evidence type="ECO:0000256" key="1">
    <source>
        <dbReference type="ARBA" id="ARBA00037747"/>
    </source>
</evidence>